<protein>
    <submittedName>
        <fullName evidence="3">Uncharacterized protein</fullName>
    </submittedName>
</protein>
<feature type="compositionally biased region" description="Low complexity" evidence="1">
    <location>
        <begin position="64"/>
        <end position="78"/>
    </location>
</feature>
<name>A0A8H3WT06_9PEZI</name>
<accession>A0A8H3WT06</accession>
<feature type="transmembrane region" description="Helical" evidence="2">
    <location>
        <begin position="295"/>
        <end position="318"/>
    </location>
</feature>
<dbReference type="InterPro" id="IPR021840">
    <property type="entry name" value="DUF3433"/>
</dbReference>
<feature type="region of interest" description="Disordered" evidence="1">
    <location>
        <begin position="1"/>
        <end position="111"/>
    </location>
</feature>
<dbReference type="Proteomes" id="UP000434172">
    <property type="component" value="Unassembled WGS sequence"/>
</dbReference>
<feature type="transmembrane region" description="Helical" evidence="2">
    <location>
        <begin position="230"/>
        <end position="247"/>
    </location>
</feature>
<evidence type="ECO:0000313" key="4">
    <source>
        <dbReference type="Proteomes" id="UP000434172"/>
    </source>
</evidence>
<feature type="transmembrane region" description="Helical" evidence="2">
    <location>
        <begin position="192"/>
        <end position="210"/>
    </location>
</feature>
<evidence type="ECO:0000256" key="1">
    <source>
        <dbReference type="SAM" id="MobiDB-lite"/>
    </source>
</evidence>
<evidence type="ECO:0000256" key="2">
    <source>
        <dbReference type="SAM" id="Phobius"/>
    </source>
</evidence>
<dbReference type="OrthoDB" id="5332281at2759"/>
<feature type="transmembrane region" description="Helical" evidence="2">
    <location>
        <begin position="776"/>
        <end position="796"/>
    </location>
</feature>
<gene>
    <name evidence="3" type="ORF">GQ607_001085</name>
</gene>
<keyword evidence="2" id="KW-0812">Transmembrane</keyword>
<sequence>MDSDARARANVPRKGPKQSTNGMDSYHRYVTESTITRGDDVIARPYTSHSRSFSTPRPSTLDHSSSSGSEYEFSSSDGDASRATTAVPEIMITSPSKPPTPGPRYSLTPRQSQFPPAARLAVPAMRPIPQGQPLQTFPPLNPSLQPSQPIRQMLQPMIRIPPPTGDSDDLRKRDGLMDVSLPYRPFYLQRRILSSFAILFAGLLITVEAVLDLSNKRGGLGSPDHGFRYLWQYGSAFIFTCIAALWARPEHQAKANAPWIRMSKGPASVDRTLMLDYVFMFEPWAVAKAAKNRDWLVAAAASVGLTLKLIIVIAVALVSPTFQIVTARGASLNVLNAFTNDPSNLRAAGALPFFTMVGLQTKGLNFPDGTSREFAFQSFTSDFKSTAELRADVDGFESDILCEPAQLNLTGIQYIQASDTQLNVTVSTSNCSMTQEIPNMALVGFTLPTFFTAFQAGACGNSQNMDDGRVVVMSGAITIDPASVPTSSEVFNVPIRGQLTRSAALICRPTYALTTVHVEKNNTQLMKIERTRSAKNRTLNLVSPMDIVQGHFASYPTDSQILGAMPSVNSRYPGVAIVASDAVMNSAVAMEVKDNGIPPIDSLLQASNLTQIVTKYWRQYTALLARNSLMADTAQPQRITGAAVIIGERLNVRPIPAHLLSGLLGFALVLTLAAVAFAPRTGFLPRDTNTIINMATLLAHSRALLQCLRGTGAAHVSTIRERLLGTNYYTGVEPYEKASKGQGYFKIFGGNPPRQDTPPEFVKTSNWGHPMPLHPVARLIAVSTMAGMIISLEVVLRLSEARQGITTVTANTDRHFLWTTGPGVLFGIVALYLASADCATRCLAPYTQLKQGGSFETTVGLDFMDKSKPRIVYDAVKTKNIAVIITTTAVFIASLLATFSGALYTTVPIPSTRPVTLQKIDQFINATAPCNTCTTDTLLASLILDANLTFPSFTFEDLNFNGVRLTEPLSMKDGDSTILVTLPALRSRLDCRLYPQSEINTNFTIPNVPNQFSVAQGMRVDIAGEPCNDPSIRSNAVLPSGVSPSSVFGVATPRSAGPSSQCSDFTYVWGQLADTTPTQVGYISAMGCNETVETLMATVRLTGSSLHVDPTYPPRVQENAVRRTQLKLLPLQYGLLANLTTGNQLDPFFSSLVTSRFAIPAGNLGDPGLARSGRVADAIVRQHGIVRAQNLNVNSRRRLPDITAQEVVPGMLEDTDVTSLRRLVQDNASTRIIQSILALLLALTLVAWLLTPGTDTLLPRNPCSIASVAALLVDGNVFGFLGRGAEWMPTEEIQTSFLDGSKAMGFRMSWERVKRRRTELVERADVAQERAFGISVKRAGGWGGGEDVGLGILARPLCPARSAVAVFITSRHYQVSRLNKVPPLHLDRMIYVTRKANNRVPASIGPGGLRGKL</sequence>
<dbReference type="Pfam" id="PF11915">
    <property type="entry name" value="DUF3433"/>
    <property type="match status" value="2"/>
</dbReference>
<comment type="caution">
    <text evidence="3">The sequence shown here is derived from an EMBL/GenBank/DDBJ whole genome shotgun (WGS) entry which is preliminary data.</text>
</comment>
<evidence type="ECO:0000313" key="3">
    <source>
        <dbReference type="EMBL" id="KAF0331965.1"/>
    </source>
</evidence>
<dbReference type="EMBL" id="WOWK01000002">
    <property type="protein sequence ID" value="KAF0331965.1"/>
    <property type="molecule type" value="Genomic_DNA"/>
</dbReference>
<feature type="transmembrane region" description="Helical" evidence="2">
    <location>
        <begin position="816"/>
        <end position="834"/>
    </location>
</feature>
<dbReference type="PANTHER" id="PTHR37544">
    <property type="entry name" value="SPRAY-RELATED"/>
    <property type="match status" value="1"/>
</dbReference>
<dbReference type="PANTHER" id="PTHR37544:SF1">
    <property type="entry name" value="PHOSPHORIBOSYLAMINOIMIDAZOLE-SUCCINOCARBOXAMIDE SYNTHASE"/>
    <property type="match status" value="1"/>
</dbReference>
<feature type="transmembrane region" description="Helical" evidence="2">
    <location>
        <begin position="659"/>
        <end position="678"/>
    </location>
</feature>
<organism evidence="3 4">
    <name type="scientific">Colletotrichum asianum</name>
    <dbReference type="NCBI Taxonomy" id="702518"/>
    <lineage>
        <taxon>Eukaryota</taxon>
        <taxon>Fungi</taxon>
        <taxon>Dikarya</taxon>
        <taxon>Ascomycota</taxon>
        <taxon>Pezizomycotina</taxon>
        <taxon>Sordariomycetes</taxon>
        <taxon>Hypocreomycetidae</taxon>
        <taxon>Glomerellales</taxon>
        <taxon>Glomerellaceae</taxon>
        <taxon>Colletotrichum</taxon>
        <taxon>Colletotrichum gloeosporioides species complex</taxon>
    </lineage>
</organism>
<proteinExistence type="predicted"/>
<feature type="transmembrane region" description="Helical" evidence="2">
    <location>
        <begin position="881"/>
        <end position="904"/>
    </location>
</feature>
<feature type="compositionally biased region" description="Polar residues" evidence="1">
    <location>
        <begin position="47"/>
        <end position="63"/>
    </location>
</feature>
<keyword evidence="2" id="KW-0472">Membrane</keyword>
<reference evidence="3 4" key="1">
    <citation type="submission" date="2019-12" db="EMBL/GenBank/DDBJ databases">
        <title>A genome sequence resource for the geographically widespread anthracnose pathogen Colletotrichum asianum.</title>
        <authorList>
            <person name="Meng Y."/>
        </authorList>
    </citation>
    <scope>NUCLEOTIDE SEQUENCE [LARGE SCALE GENOMIC DNA]</scope>
    <source>
        <strain evidence="3 4">ICMP 18580</strain>
    </source>
</reference>
<keyword evidence="2" id="KW-1133">Transmembrane helix</keyword>
<keyword evidence="4" id="KW-1185">Reference proteome</keyword>